<dbReference type="Gene3D" id="1.20.120.1220">
    <property type="match status" value="1"/>
</dbReference>
<sequence>MAEKSLILLVLFLIGVVFGSFLNVLIYRFGEGENRDKILTGRSYCPNCKTPIRWYDNIPLISYWALGRRCRHCGWKIPLRYLAVELIGGITPAVFYLIFGKNGWGDVISYTAMVYILLVISLIDWKTFEVPDIFSLGGVVLGLAFSPFRSFPPFTESLLAALAGFFLVVLIILVYRKVRGIIPLGMGDAKVLALIGAFEGFNGIFSSLFWGSLFALLFFLPAIVKNRTLSFAVPFVPFLALGAVVGLFLPKLVWWF</sequence>
<dbReference type="AlphaFoldDB" id="A0A9D1CFI8"/>
<dbReference type="GO" id="GO:0004190">
    <property type="term" value="F:aspartic-type endopeptidase activity"/>
    <property type="evidence" value="ECO:0007669"/>
    <property type="project" value="InterPro"/>
</dbReference>
<keyword evidence="3" id="KW-1003">Cell membrane</keyword>
<dbReference type="Pfam" id="PF01478">
    <property type="entry name" value="Peptidase_A24"/>
    <property type="match status" value="1"/>
</dbReference>
<evidence type="ECO:0000259" key="8">
    <source>
        <dbReference type="Pfam" id="PF01478"/>
    </source>
</evidence>
<accession>A0A9D1CFI8</accession>
<evidence type="ECO:0000256" key="1">
    <source>
        <dbReference type="ARBA" id="ARBA00004651"/>
    </source>
</evidence>
<dbReference type="EMBL" id="DQVE01000042">
    <property type="protein sequence ID" value="HIP98471.1"/>
    <property type="molecule type" value="Genomic_DNA"/>
</dbReference>
<feature type="transmembrane region" description="Helical" evidence="7">
    <location>
        <begin position="204"/>
        <end position="224"/>
    </location>
</feature>
<reference evidence="10" key="1">
    <citation type="journal article" date="2020" name="ISME J.">
        <title>Gammaproteobacteria mediating utilization of methyl-, sulfur- and petroleum organic compounds in deep ocean hydrothermal plumes.</title>
        <authorList>
            <person name="Zhou Z."/>
            <person name="Liu Y."/>
            <person name="Pan J."/>
            <person name="Cron B.R."/>
            <person name="Toner B.M."/>
            <person name="Anantharaman K."/>
            <person name="Breier J.A."/>
            <person name="Dick G.J."/>
            <person name="Li M."/>
        </authorList>
    </citation>
    <scope>NUCLEOTIDE SEQUENCE</scope>
    <source>
        <strain evidence="10">SZUA-1501</strain>
    </source>
</reference>
<feature type="transmembrane region" description="Helical" evidence="7">
    <location>
        <begin position="104"/>
        <end position="123"/>
    </location>
</feature>
<feature type="domain" description="Prepilin type IV endopeptidase peptidase" evidence="8">
    <location>
        <begin position="113"/>
        <end position="220"/>
    </location>
</feature>
<feature type="transmembrane region" description="Helical" evidence="7">
    <location>
        <begin position="154"/>
        <end position="174"/>
    </location>
</feature>
<evidence type="ECO:0000313" key="10">
    <source>
        <dbReference type="EMBL" id="HIP98471.1"/>
    </source>
</evidence>
<comment type="subcellular location">
    <subcellularLocation>
        <location evidence="1">Cell membrane</location>
        <topology evidence="1">Multi-pass membrane protein</topology>
    </subcellularLocation>
</comment>
<dbReference type="GO" id="GO:0005886">
    <property type="term" value="C:plasma membrane"/>
    <property type="evidence" value="ECO:0007669"/>
    <property type="project" value="UniProtKB-SubCell"/>
</dbReference>
<keyword evidence="4 7" id="KW-0812">Transmembrane</keyword>
<dbReference type="Proteomes" id="UP000606463">
    <property type="component" value="Unassembled WGS sequence"/>
</dbReference>
<feature type="domain" description="Prepilin peptidase A24 N-terminal" evidence="9">
    <location>
        <begin position="13"/>
        <end position="97"/>
    </location>
</feature>
<evidence type="ECO:0000313" key="11">
    <source>
        <dbReference type="Proteomes" id="UP000606463"/>
    </source>
</evidence>
<evidence type="ECO:0000259" key="9">
    <source>
        <dbReference type="Pfam" id="PF06750"/>
    </source>
</evidence>
<evidence type="ECO:0000256" key="6">
    <source>
        <dbReference type="ARBA" id="ARBA00023136"/>
    </source>
</evidence>
<organism evidence="10 11">
    <name type="scientific">Aquifex aeolicus</name>
    <dbReference type="NCBI Taxonomy" id="63363"/>
    <lineage>
        <taxon>Bacteria</taxon>
        <taxon>Pseudomonadati</taxon>
        <taxon>Aquificota</taxon>
        <taxon>Aquificia</taxon>
        <taxon>Aquificales</taxon>
        <taxon>Aquificaceae</taxon>
        <taxon>Aquifex</taxon>
    </lineage>
</organism>
<dbReference type="PANTHER" id="PTHR30487:SF0">
    <property type="entry name" value="PREPILIN LEADER PEPTIDASE_N-METHYLTRANSFERASE-RELATED"/>
    <property type="match status" value="1"/>
</dbReference>
<dbReference type="InterPro" id="IPR010627">
    <property type="entry name" value="Prepilin_pept_A24_N"/>
</dbReference>
<name>A0A9D1CFI8_AQUAO</name>
<evidence type="ECO:0000256" key="4">
    <source>
        <dbReference type="ARBA" id="ARBA00022692"/>
    </source>
</evidence>
<comment type="similarity">
    <text evidence="2">Belongs to the peptidase A24 family.</text>
</comment>
<protein>
    <submittedName>
        <fullName evidence="10">Prepilin peptidase</fullName>
    </submittedName>
</protein>
<dbReference type="InterPro" id="IPR050882">
    <property type="entry name" value="Prepilin_peptidase/N-MTase"/>
</dbReference>
<dbReference type="InterPro" id="IPR000045">
    <property type="entry name" value="Prepilin_IV_endopep_pep"/>
</dbReference>
<evidence type="ECO:0000256" key="5">
    <source>
        <dbReference type="ARBA" id="ARBA00022989"/>
    </source>
</evidence>
<gene>
    <name evidence="10" type="ORF">EYH37_03810</name>
</gene>
<evidence type="ECO:0000256" key="7">
    <source>
        <dbReference type="SAM" id="Phobius"/>
    </source>
</evidence>
<keyword evidence="6 7" id="KW-0472">Membrane</keyword>
<keyword evidence="5 7" id="KW-1133">Transmembrane helix</keyword>
<evidence type="ECO:0000256" key="3">
    <source>
        <dbReference type="ARBA" id="ARBA00022475"/>
    </source>
</evidence>
<feature type="transmembrane region" description="Helical" evidence="7">
    <location>
        <begin position="79"/>
        <end position="98"/>
    </location>
</feature>
<dbReference type="Pfam" id="PF06750">
    <property type="entry name" value="A24_N_bact"/>
    <property type="match status" value="1"/>
</dbReference>
<feature type="transmembrane region" description="Helical" evidence="7">
    <location>
        <begin position="231"/>
        <end position="249"/>
    </location>
</feature>
<dbReference type="PANTHER" id="PTHR30487">
    <property type="entry name" value="TYPE 4 PREPILIN-LIKE PROTEINS LEADER PEPTIDE-PROCESSING ENZYME"/>
    <property type="match status" value="1"/>
</dbReference>
<comment type="caution">
    <text evidence="10">The sequence shown here is derived from an EMBL/GenBank/DDBJ whole genome shotgun (WGS) entry which is preliminary data.</text>
</comment>
<dbReference type="GO" id="GO:0006465">
    <property type="term" value="P:signal peptide processing"/>
    <property type="evidence" value="ECO:0007669"/>
    <property type="project" value="TreeGrafter"/>
</dbReference>
<evidence type="ECO:0000256" key="2">
    <source>
        <dbReference type="ARBA" id="ARBA00005801"/>
    </source>
</evidence>
<feature type="transmembrane region" description="Helical" evidence="7">
    <location>
        <begin position="130"/>
        <end position="148"/>
    </location>
</feature>
<feature type="transmembrane region" description="Helical" evidence="7">
    <location>
        <begin position="6"/>
        <end position="27"/>
    </location>
</feature>
<proteinExistence type="inferred from homology"/>